<accession>A0ABV1KLW4</accession>
<dbReference type="InterPro" id="IPR003593">
    <property type="entry name" value="AAA+_ATPase"/>
</dbReference>
<dbReference type="GO" id="GO:0005524">
    <property type="term" value="F:ATP binding"/>
    <property type="evidence" value="ECO:0007669"/>
    <property type="project" value="UniProtKB-KW"/>
</dbReference>
<proteinExistence type="predicted"/>
<dbReference type="Gene3D" id="3.40.50.300">
    <property type="entry name" value="P-loop containing nucleotide triphosphate hydrolases"/>
    <property type="match status" value="1"/>
</dbReference>
<dbReference type="InterPro" id="IPR017871">
    <property type="entry name" value="ABC_transporter-like_CS"/>
</dbReference>
<dbReference type="InterPro" id="IPR051782">
    <property type="entry name" value="ABC_Transporter_VariousFunc"/>
</dbReference>
<keyword evidence="7" id="KW-1185">Reference proteome</keyword>
<dbReference type="Proteomes" id="UP001494902">
    <property type="component" value="Unassembled WGS sequence"/>
</dbReference>
<dbReference type="PANTHER" id="PTHR42939">
    <property type="entry name" value="ABC TRANSPORTER ATP-BINDING PROTEIN ALBC-RELATED"/>
    <property type="match status" value="1"/>
</dbReference>
<keyword evidence="3 6" id="KW-0067">ATP-binding</keyword>
<dbReference type="SUPFAM" id="SSF52540">
    <property type="entry name" value="P-loop containing nucleoside triphosphate hydrolases"/>
    <property type="match status" value="1"/>
</dbReference>
<sequence length="302" mass="31852">MRLVGIHHTHPSGTVALRGVDLEVDPVLPTVLRGANGAGKSTLLRIAAGAETPTAGRVEDRPAVVGYLPDRFPALLRLPPRRWLDHLARVRRLDPDDVAERADELLEALGYDGKDAEPMSELSKGNAQKIGLVQALSCDPGVVVLDEPWSGLDDDAADALTRVLSGRRGATLVTDHSGTAAGLPGARVHRLRQGRTVEAGDPDSVPLPAAPPSDAVMRLDLACAGDPRPLLERLPRARVEALGPGRLTVRVPAPDCDAWLVAALGAGCAVRSVRPVRPDQSPPGPRRSRPPGAGGTAREQAW</sequence>
<gene>
    <name evidence="6" type="ORF">WIS52_28990</name>
</gene>
<reference evidence="6 7" key="1">
    <citation type="submission" date="2024-03" db="EMBL/GenBank/DDBJ databases">
        <title>Draft genome sequence of Pseudonocardia nematodicida JCM 31783.</title>
        <authorList>
            <person name="Butdee W."/>
            <person name="Duangmal K."/>
        </authorList>
    </citation>
    <scope>NUCLEOTIDE SEQUENCE [LARGE SCALE GENOMIC DNA]</scope>
    <source>
        <strain evidence="6 7">JCM 31783</strain>
    </source>
</reference>
<dbReference type="SMART" id="SM00382">
    <property type="entry name" value="AAA"/>
    <property type="match status" value="1"/>
</dbReference>
<dbReference type="Pfam" id="PF00005">
    <property type="entry name" value="ABC_tran"/>
    <property type="match status" value="1"/>
</dbReference>
<dbReference type="PANTHER" id="PTHR42939:SF1">
    <property type="entry name" value="ABC TRANSPORTER ATP-BINDING PROTEIN ALBC-RELATED"/>
    <property type="match status" value="1"/>
</dbReference>
<evidence type="ECO:0000256" key="1">
    <source>
        <dbReference type="ARBA" id="ARBA00022448"/>
    </source>
</evidence>
<evidence type="ECO:0000256" key="2">
    <source>
        <dbReference type="ARBA" id="ARBA00022741"/>
    </source>
</evidence>
<name>A0ABV1KLW4_9PSEU</name>
<evidence type="ECO:0000313" key="6">
    <source>
        <dbReference type="EMBL" id="MEQ3554523.1"/>
    </source>
</evidence>
<comment type="caution">
    <text evidence="6">The sequence shown here is derived from an EMBL/GenBank/DDBJ whole genome shotgun (WGS) entry which is preliminary data.</text>
</comment>
<dbReference type="EMBL" id="JBEDNQ010000015">
    <property type="protein sequence ID" value="MEQ3554523.1"/>
    <property type="molecule type" value="Genomic_DNA"/>
</dbReference>
<dbReference type="InterPro" id="IPR003439">
    <property type="entry name" value="ABC_transporter-like_ATP-bd"/>
</dbReference>
<dbReference type="InterPro" id="IPR027417">
    <property type="entry name" value="P-loop_NTPase"/>
</dbReference>
<dbReference type="RefSeq" id="WP_349301597.1">
    <property type="nucleotide sequence ID" value="NZ_JBEDNQ010000015.1"/>
</dbReference>
<keyword evidence="2" id="KW-0547">Nucleotide-binding</keyword>
<feature type="region of interest" description="Disordered" evidence="4">
    <location>
        <begin position="274"/>
        <end position="302"/>
    </location>
</feature>
<protein>
    <submittedName>
        <fullName evidence="6">ATP-binding cassette domain-containing protein</fullName>
    </submittedName>
</protein>
<evidence type="ECO:0000313" key="7">
    <source>
        <dbReference type="Proteomes" id="UP001494902"/>
    </source>
</evidence>
<evidence type="ECO:0000256" key="4">
    <source>
        <dbReference type="SAM" id="MobiDB-lite"/>
    </source>
</evidence>
<feature type="domain" description="ABC transporter" evidence="5">
    <location>
        <begin position="1"/>
        <end position="218"/>
    </location>
</feature>
<organism evidence="6 7">
    <name type="scientific">Pseudonocardia nematodicida</name>
    <dbReference type="NCBI Taxonomy" id="1206997"/>
    <lineage>
        <taxon>Bacteria</taxon>
        <taxon>Bacillati</taxon>
        <taxon>Actinomycetota</taxon>
        <taxon>Actinomycetes</taxon>
        <taxon>Pseudonocardiales</taxon>
        <taxon>Pseudonocardiaceae</taxon>
        <taxon>Pseudonocardia</taxon>
    </lineage>
</organism>
<dbReference type="PROSITE" id="PS50893">
    <property type="entry name" value="ABC_TRANSPORTER_2"/>
    <property type="match status" value="1"/>
</dbReference>
<evidence type="ECO:0000259" key="5">
    <source>
        <dbReference type="PROSITE" id="PS50893"/>
    </source>
</evidence>
<evidence type="ECO:0000256" key="3">
    <source>
        <dbReference type="ARBA" id="ARBA00022840"/>
    </source>
</evidence>
<keyword evidence="1" id="KW-0813">Transport</keyword>
<dbReference type="PROSITE" id="PS00211">
    <property type="entry name" value="ABC_TRANSPORTER_1"/>
    <property type="match status" value="1"/>
</dbReference>